<gene>
    <name evidence="1" type="ORF">HHE01_00330</name>
</gene>
<organism evidence="1 2">
    <name type="scientific">Helicobacter heilmannii</name>
    <dbReference type="NCBI Taxonomy" id="35817"/>
    <lineage>
        <taxon>Bacteria</taxon>
        <taxon>Pseudomonadati</taxon>
        <taxon>Campylobacterota</taxon>
        <taxon>Epsilonproteobacteria</taxon>
        <taxon>Campylobacterales</taxon>
        <taxon>Helicobacteraceae</taxon>
        <taxon>Helicobacter</taxon>
    </lineage>
</organism>
<dbReference type="Proteomes" id="UP000046090">
    <property type="component" value="Unassembled WGS sequence"/>
</dbReference>
<evidence type="ECO:0000313" key="2">
    <source>
        <dbReference type="Proteomes" id="UP000046090"/>
    </source>
</evidence>
<dbReference type="GeneID" id="76197527"/>
<name>A0A0K2YDF7_HELHE</name>
<proteinExistence type="predicted"/>
<sequence length="105" mass="11547">MAGFNLNLSPMMSKAAMGVGLGLDVLNIGMGLFNTIQGAQNAQKQINEMKRANDLARAQFMEETKRYNSREAERMQANEQMGQSANLYDMSAPNGAQESAPMERN</sequence>
<dbReference type="AlphaFoldDB" id="A0A0K2YDF7"/>
<evidence type="ECO:0000313" key="1">
    <source>
        <dbReference type="EMBL" id="CRI35035.1"/>
    </source>
</evidence>
<protein>
    <submittedName>
        <fullName evidence="1">Uncharacterized protein</fullName>
    </submittedName>
</protein>
<accession>A0A0K2YDF7</accession>
<dbReference type="RefSeq" id="WP_015106656.1">
    <property type="nucleotide sequence ID" value="NZ_AP026684.1"/>
</dbReference>
<dbReference type="EMBL" id="CDMK01000003">
    <property type="protein sequence ID" value="CRI35035.1"/>
    <property type="molecule type" value="Genomic_DNA"/>
</dbReference>
<reference evidence="2" key="1">
    <citation type="submission" date="2014-12" db="EMBL/GenBank/DDBJ databases">
        <authorList>
            <person name="Smet A."/>
        </authorList>
    </citation>
    <scope>NUCLEOTIDE SEQUENCE [LARGE SCALE GENOMIC DNA]</scope>
</reference>
<keyword evidence="2" id="KW-1185">Reference proteome</keyword>